<evidence type="ECO:0000256" key="3">
    <source>
        <dbReference type="SAM" id="MobiDB-lite"/>
    </source>
</evidence>
<feature type="domain" description="ChlI/MoxR AAA lid" evidence="5">
    <location>
        <begin position="299"/>
        <end position="356"/>
    </location>
</feature>
<dbReference type="SUPFAM" id="SSF52540">
    <property type="entry name" value="P-loop containing nucleoside triphosphate hydrolases"/>
    <property type="match status" value="1"/>
</dbReference>
<keyword evidence="2" id="KW-0067">ATP-binding</keyword>
<dbReference type="GO" id="GO:0016887">
    <property type="term" value="F:ATP hydrolysis activity"/>
    <property type="evidence" value="ECO:0007669"/>
    <property type="project" value="InterPro"/>
</dbReference>
<accession>A0A6J7IB70</accession>
<feature type="region of interest" description="Disordered" evidence="3">
    <location>
        <begin position="13"/>
        <end position="54"/>
    </location>
</feature>
<dbReference type="EMBL" id="CAEMXZ010000129">
    <property type="protein sequence ID" value="CAB4324305.1"/>
    <property type="molecule type" value="Genomic_DNA"/>
</dbReference>
<protein>
    <submittedName>
        <fullName evidence="7">Unannotated protein</fullName>
    </submittedName>
</protein>
<dbReference type="Pfam" id="PF07726">
    <property type="entry name" value="AAA_3"/>
    <property type="match status" value="1"/>
</dbReference>
<evidence type="ECO:0000256" key="1">
    <source>
        <dbReference type="ARBA" id="ARBA00022741"/>
    </source>
</evidence>
<dbReference type="InterPro" id="IPR027417">
    <property type="entry name" value="P-loop_NTPase"/>
</dbReference>
<dbReference type="InterPro" id="IPR011703">
    <property type="entry name" value="ATPase_AAA-3"/>
</dbReference>
<organism evidence="7">
    <name type="scientific">freshwater metagenome</name>
    <dbReference type="NCBI Taxonomy" id="449393"/>
    <lineage>
        <taxon>unclassified sequences</taxon>
        <taxon>metagenomes</taxon>
        <taxon>ecological metagenomes</taxon>
    </lineage>
</organism>
<proteinExistence type="predicted"/>
<dbReference type="CDD" id="cd00009">
    <property type="entry name" value="AAA"/>
    <property type="match status" value="1"/>
</dbReference>
<evidence type="ECO:0000259" key="4">
    <source>
        <dbReference type="Pfam" id="PF07726"/>
    </source>
</evidence>
<dbReference type="FunFam" id="3.40.50.300:FF:000640">
    <property type="entry name" value="MoxR family ATPase"/>
    <property type="match status" value="1"/>
</dbReference>
<dbReference type="Gene3D" id="3.40.50.300">
    <property type="entry name" value="P-loop containing nucleotide triphosphate hydrolases"/>
    <property type="match status" value="1"/>
</dbReference>
<dbReference type="InterPro" id="IPR050764">
    <property type="entry name" value="CbbQ/NirQ/NorQ/GpvN"/>
</dbReference>
<evidence type="ECO:0000313" key="6">
    <source>
        <dbReference type="EMBL" id="CAB4324305.1"/>
    </source>
</evidence>
<dbReference type="Pfam" id="PF17863">
    <property type="entry name" value="AAA_lid_2"/>
    <property type="match status" value="1"/>
</dbReference>
<sequence>MEIFAPMWSSLAMSTESPFPSSPGSSPDAESGTVPGSVPGSVPPSVSESPAGAPSNQINEAAMLEAALFEMKKVIVGQDRAIERLFVGLIARGHVLLEGVPGLAKTLAVETLSAVIGGTFNRLQFTPDLLPADLVGTRIFRSSNETFDIEWGPVFANIVLADEINRAPAKVQSALLEVMAEHQVSIAGTTRKVPEPFLVLATQNPIESEGVYPLPEAQRDRFLMKVVVGYPTAAEEAQIVSRMGVRPPRAEQVLSLEDLVALQEAADAVHVAPAVADYAVRLVLATREPAANGLPELAELIQWGASPRATLGLVAAGRALALMRGRTYVLPQDIFDVAPDVLRHRVVPSYEALAQGLAVEQLLARLLSTIHAPVVAPSQDPTAVSSR</sequence>
<evidence type="ECO:0000259" key="5">
    <source>
        <dbReference type="Pfam" id="PF17863"/>
    </source>
</evidence>
<gene>
    <name evidence="6" type="ORF">UFOPK1392_02070</name>
    <name evidence="7" type="ORF">UFOPK3733_00513</name>
</gene>
<dbReference type="Gene3D" id="1.10.8.80">
    <property type="entry name" value="Magnesium chelatase subunit I, C-Terminal domain"/>
    <property type="match status" value="1"/>
</dbReference>
<dbReference type="PANTHER" id="PTHR42759:SF1">
    <property type="entry name" value="MAGNESIUM-CHELATASE SUBUNIT CHLD"/>
    <property type="match status" value="1"/>
</dbReference>
<dbReference type="PIRSF" id="PIRSF002849">
    <property type="entry name" value="AAA_ATPase_chaperone_MoxR_prd"/>
    <property type="match status" value="1"/>
</dbReference>
<reference evidence="7" key="1">
    <citation type="submission" date="2020-05" db="EMBL/GenBank/DDBJ databases">
        <authorList>
            <person name="Chiriac C."/>
            <person name="Salcher M."/>
            <person name="Ghai R."/>
            <person name="Kavagutti S V."/>
        </authorList>
    </citation>
    <scope>NUCLEOTIDE SEQUENCE</scope>
</reference>
<feature type="domain" description="ATPase AAA-3" evidence="4">
    <location>
        <begin position="94"/>
        <end position="224"/>
    </location>
</feature>
<dbReference type="PANTHER" id="PTHR42759">
    <property type="entry name" value="MOXR FAMILY PROTEIN"/>
    <property type="match status" value="1"/>
</dbReference>
<name>A0A6J7IB70_9ZZZZ</name>
<feature type="compositionally biased region" description="Low complexity" evidence="3">
    <location>
        <begin position="14"/>
        <end position="54"/>
    </location>
</feature>
<dbReference type="InterPro" id="IPR041628">
    <property type="entry name" value="ChlI/MoxR_AAA_lid"/>
</dbReference>
<dbReference type="EMBL" id="CAFBNC010000016">
    <property type="protein sequence ID" value="CAB4928353.1"/>
    <property type="molecule type" value="Genomic_DNA"/>
</dbReference>
<dbReference type="AlphaFoldDB" id="A0A6J7IB70"/>
<keyword evidence="1" id="KW-0547">Nucleotide-binding</keyword>
<evidence type="ECO:0000256" key="2">
    <source>
        <dbReference type="ARBA" id="ARBA00022840"/>
    </source>
</evidence>
<dbReference type="GO" id="GO:0005524">
    <property type="term" value="F:ATP binding"/>
    <property type="evidence" value="ECO:0007669"/>
    <property type="project" value="UniProtKB-KW"/>
</dbReference>
<evidence type="ECO:0000313" key="7">
    <source>
        <dbReference type="EMBL" id="CAB4928353.1"/>
    </source>
</evidence>